<keyword evidence="1" id="KW-0963">Cytoplasm</keyword>
<dbReference type="PANTHER" id="PTHR33317">
    <property type="entry name" value="POLYNUCLEOTIDYL TRANSFERASE, RIBONUCLEASE H-LIKE SUPERFAMILY PROTEIN"/>
    <property type="match status" value="1"/>
</dbReference>
<dbReference type="CDD" id="cd16964">
    <property type="entry name" value="YqgF"/>
    <property type="match status" value="1"/>
</dbReference>
<dbReference type="InterPro" id="IPR012337">
    <property type="entry name" value="RNaseH-like_sf"/>
</dbReference>
<keyword evidence="2" id="KW-0690">Ribosome biogenesis</keyword>
<dbReference type="InterPro" id="IPR006641">
    <property type="entry name" value="YqgF/RNaseH-like_dom"/>
</dbReference>
<dbReference type="NCBIfam" id="TIGR00250">
    <property type="entry name" value="RNAse_H_YqgF"/>
    <property type="match status" value="1"/>
</dbReference>
<dbReference type="Pfam" id="PF03652">
    <property type="entry name" value="RuvX"/>
    <property type="match status" value="1"/>
</dbReference>
<sequence length="140" mass="15471">MKILCVDLGEVHVGFASCDRDETIAFGLKTIDVTGMRDAADKTVLEAANTGAELILIGLPIRTDGIQGEKAEKSRAFAKMVNERCPVKTELVDERFSTMHAHKLLNETGISGRKRKRVIDTLSAQLILQSYIDAKKNKRN</sequence>
<dbReference type="SUPFAM" id="SSF53098">
    <property type="entry name" value="Ribonuclease H-like"/>
    <property type="match status" value="1"/>
</dbReference>
<protein>
    <submittedName>
        <fullName evidence="6">Putative pre-16S rRNA nuclease</fullName>
        <ecNumber evidence="6">3.1.-.-</ecNumber>
    </submittedName>
</protein>
<feature type="domain" description="YqgF/RNase H-like" evidence="5">
    <location>
        <begin position="1"/>
        <end position="101"/>
    </location>
</feature>
<reference evidence="6" key="1">
    <citation type="submission" date="2019-08" db="EMBL/GenBank/DDBJ databases">
        <authorList>
            <person name="Kucharzyk K."/>
            <person name="Murdoch R.W."/>
            <person name="Higgins S."/>
            <person name="Loffler F."/>
        </authorList>
    </citation>
    <scope>NUCLEOTIDE SEQUENCE</scope>
</reference>
<dbReference type="InterPro" id="IPR005227">
    <property type="entry name" value="YqgF"/>
</dbReference>
<dbReference type="GO" id="GO:0005829">
    <property type="term" value="C:cytosol"/>
    <property type="evidence" value="ECO:0007669"/>
    <property type="project" value="TreeGrafter"/>
</dbReference>
<dbReference type="GO" id="GO:0004518">
    <property type="term" value="F:nuclease activity"/>
    <property type="evidence" value="ECO:0007669"/>
    <property type="project" value="UniProtKB-KW"/>
</dbReference>
<gene>
    <name evidence="6" type="primary">yrrK_23</name>
    <name evidence="6" type="ORF">SDC9_131503</name>
</gene>
<dbReference type="HAMAP" id="MF_00651">
    <property type="entry name" value="Nuclease_YqgF"/>
    <property type="match status" value="1"/>
</dbReference>
<accession>A0A645D5C6</accession>
<evidence type="ECO:0000256" key="3">
    <source>
        <dbReference type="ARBA" id="ARBA00022722"/>
    </source>
</evidence>
<evidence type="ECO:0000259" key="5">
    <source>
        <dbReference type="SMART" id="SM00732"/>
    </source>
</evidence>
<dbReference type="SMART" id="SM00732">
    <property type="entry name" value="YqgFc"/>
    <property type="match status" value="1"/>
</dbReference>
<evidence type="ECO:0000313" key="6">
    <source>
        <dbReference type="EMBL" id="MPM84431.1"/>
    </source>
</evidence>
<keyword evidence="4 6" id="KW-0378">Hydrolase</keyword>
<name>A0A645D5C6_9ZZZZ</name>
<comment type="caution">
    <text evidence="6">The sequence shown here is derived from an EMBL/GenBank/DDBJ whole genome shotgun (WGS) entry which is preliminary data.</text>
</comment>
<dbReference type="GO" id="GO:0016787">
    <property type="term" value="F:hydrolase activity"/>
    <property type="evidence" value="ECO:0007669"/>
    <property type="project" value="UniProtKB-KW"/>
</dbReference>
<dbReference type="InterPro" id="IPR037027">
    <property type="entry name" value="YqgF/RNaseH-like_dom_sf"/>
</dbReference>
<dbReference type="Gene3D" id="3.30.420.140">
    <property type="entry name" value="YqgF/RNase H-like domain"/>
    <property type="match status" value="1"/>
</dbReference>
<evidence type="ECO:0000256" key="4">
    <source>
        <dbReference type="ARBA" id="ARBA00022801"/>
    </source>
</evidence>
<dbReference type="AlphaFoldDB" id="A0A645D5C6"/>
<proteinExistence type="inferred from homology"/>
<dbReference type="EC" id="3.1.-.-" evidence="6"/>
<dbReference type="GO" id="GO:0000967">
    <property type="term" value="P:rRNA 5'-end processing"/>
    <property type="evidence" value="ECO:0007669"/>
    <property type="project" value="TreeGrafter"/>
</dbReference>
<dbReference type="PANTHER" id="PTHR33317:SF4">
    <property type="entry name" value="POLYNUCLEOTIDYL TRANSFERASE, RIBONUCLEASE H-LIKE SUPERFAMILY PROTEIN"/>
    <property type="match status" value="1"/>
</dbReference>
<organism evidence="6">
    <name type="scientific">bioreactor metagenome</name>
    <dbReference type="NCBI Taxonomy" id="1076179"/>
    <lineage>
        <taxon>unclassified sequences</taxon>
        <taxon>metagenomes</taxon>
        <taxon>ecological metagenomes</taxon>
    </lineage>
</organism>
<evidence type="ECO:0000256" key="2">
    <source>
        <dbReference type="ARBA" id="ARBA00022517"/>
    </source>
</evidence>
<dbReference type="EMBL" id="VSSQ01032980">
    <property type="protein sequence ID" value="MPM84431.1"/>
    <property type="molecule type" value="Genomic_DNA"/>
</dbReference>
<evidence type="ECO:0000256" key="1">
    <source>
        <dbReference type="ARBA" id="ARBA00022490"/>
    </source>
</evidence>
<keyword evidence="3" id="KW-0540">Nuclease</keyword>